<organism evidence="1 2">
    <name type="scientific">Caenorhabditis elegans</name>
    <dbReference type="NCBI Taxonomy" id="6239"/>
    <lineage>
        <taxon>Eukaryota</taxon>
        <taxon>Metazoa</taxon>
        <taxon>Ecdysozoa</taxon>
        <taxon>Nematoda</taxon>
        <taxon>Chromadorea</taxon>
        <taxon>Rhabditida</taxon>
        <taxon>Rhabditina</taxon>
        <taxon>Rhabditomorpha</taxon>
        <taxon>Rhabditoidea</taxon>
        <taxon>Rhabditidae</taxon>
        <taxon>Peloderinae</taxon>
        <taxon>Caenorhabditis</taxon>
    </lineage>
</organism>
<dbReference type="RefSeq" id="NP_001255141.1">
    <property type="nucleotide sequence ID" value="NM_001268212.3"/>
</dbReference>
<dbReference type="KEGG" id="cel:CELE_C18D11.10"/>
<dbReference type="WormBase" id="C18D11.10">
    <property type="protein sequence ID" value="CE44048"/>
    <property type="gene ID" value="WBGene00194727"/>
</dbReference>
<dbReference type="Bgee" id="WBGene00194727">
    <property type="expression patterns" value="Expressed in larva and 2 other cell types or tissues"/>
</dbReference>
<gene>
    <name evidence="1 3" type="ORF">C18D11.10</name>
    <name evidence="1" type="ORF">CELE_C18D11.10</name>
</gene>
<dbReference type="Proteomes" id="UP000001940">
    <property type="component" value="Chromosome III"/>
</dbReference>
<evidence type="ECO:0000313" key="1">
    <source>
        <dbReference type="EMBL" id="CBB16050.1"/>
    </source>
</evidence>
<evidence type="ECO:0000313" key="3">
    <source>
        <dbReference type="WormBase" id="C18D11.10"/>
    </source>
</evidence>
<dbReference type="AGR" id="WB:WBGene00194727"/>
<dbReference type="GeneID" id="13191465"/>
<dbReference type="GO" id="GO:0045087">
    <property type="term" value="P:innate immune response"/>
    <property type="evidence" value="ECO:0000318"/>
    <property type="project" value="GO_Central"/>
</dbReference>
<keyword evidence="2" id="KW-1185">Reference proteome</keyword>
<dbReference type="PhylomeDB" id="C8JQS7"/>
<dbReference type="PaxDb" id="6239-C18D11.10"/>
<dbReference type="CTD" id="13191465"/>
<protein>
    <submittedName>
        <fullName evidence="1">Uncharacterized protein</fullName>
    </submittedName>
</protein>
<accession>C8JQS7</accession>
<proteinExistence type="predicted"/>
<dbReference type="EMBL" id="BX284603">
    <property type="protein sequence ID" value="CBB16050.1"/>
    <property type="molecule type" value="Genomic_DNA"/>
</dbReference>
<dbReference type="HOGENOM" id="CLU_186305_0_0_1"/>
<dbReference type="InParanoid" id="C8JQS7"/>
<name>C8JQS7_CAEEL</name>
<sequence>MLVFGAFCAPAKLKDKVGEHALTWTIVEASQTPHIRTRRYYGGWGFARPWGFGGYGIPTTGYPFWG</sequence>
<dbReference type="FunCoup" id="C8JQS7">
    <property type="interactions" value="226"/>
</dbReference>
<dbReference type="AlphaFoldDB" id="C8JQS7"/>
<reference evidence="1 2" key="1">
    <citation type="journal article" date="1998" name="Science">
        <title>Genome sequence of the nematode C. elegans: a platform for investigating biology.</title>
        <authorList>
            <consortium name="The C. elegans sequencing consortium"/>
            <person name="Sulson J.E."/>
            <person name="Waterston R."/>
        </authorList>
    </citation>
    <scope>NUCLEOTIDE SEQUENCE [LARGE SCALE GENOMIC DNA]</scope>
    <source>
        <strain evidence="1 2">Bristol N2</strain>
    </source>
</reference>
<evidence type="ECO:0000313" key="2">
    <source>
        <dbReference type="Proteomes" id="UP000001940"/>
    </source>
</evidence>